<gene>
    <name evidence="5" type="ORF">KP79_PYT21066</name>
</gene>
<feature type="transmembrane region" description="Helical" evidence="2">
    <location>
        <begin position="112"/>
        <end position="132"/>
    </location>
</feature>
<dbReference type="InterPro" id="IPR000742">
    <property type="entry name" value="EGF"/>
</dbReference>
<dbReference type="Gene3D" id="2.10.25.10">
    <property type="entry name" value="Laminin"/>
    <property type="match status" value="1"/>
</dbReference>
<dbReference type="AlphaFoldDB" id="A0A210QA26"/>
<feature type="domain" description="EGF-like" evidence="4">
    <location>
        <begin position="51"/>
        <end position="88"/>
    </location>
</feature>
<organism evidence="5 6">
    <name type="scientific">Mizuhopecten yessoensis</name>
    <name type="common">Japanese scallop</name>
    <name type="synonym">Patinopecten yessoensis</name>
    <dbReference type="NCBI Taxonomy" id="6573"/>
    <lineage>
        <taxon>Eukaryota</taxon>
        <taxon>Metazoa</taxon>
        <taxon>Spiralia</taxon>
        <taxon>Lophotrochozoa</taxon>
        <taxon>Mollusca</taxon>
        <taxon>Bivalvia</taxon>
        <taxon>Autobranchia</taxon>
        <taxon>Pteriomorphia</taxon>
        <taxon>Pectinida</taxon>
        <taxon>Pectinoidea</taxon>
        <taxon>Pectinidae</taxon>
        <taxon>Mizuhopecten</taxon>
    </lineage>
</organism>
<dbReference type="PROSITE" id="PS50026">
    <property type="entry name" value="EGF_3"/>
    <property type="match status" value="1"/>
</dbReference>
<keyword evidence="5" id="KW-0675">Receptor</keyword>
<dbReference type="PROSITE" id="PS01186">
    <property type="entry name" value="EGF_2"/>
    <property type="match status" value="1"/>
</dbReference>
<dbReference type="SUPFAM" id="SSF57196">
    <property type="entry name" value="EGF/Laminin"/>
    <property type="match status" value="1"/>
</dbReference>
<accession>A0A210QA26</accession>
<feature type="chain" id="PRO_5012826523" evidence="3">
    <location>
        <begin position="23"/>
        <end position="143"/>
    </location>
</feature>
<comment type="caution">
    <text evidence="5">The sequence shown here is derived from an EMBL/GenBank/DDBJ whole genome shotgun (WGS) entry which is preliminary data.</text>
</comment>
<name>A0A210QA26_MIZYE</name>
<dbReference type="PROSITE" id="PS00022">
    <property type="entry name" value="EGF_1"/>
    <property type="match status" value="1"/>
</dbReference>
<keyword evidence="2" id="KW-0472">Membrane</keyword>
<protein>
    <submittedName>
        <fullName evidence="5">Cadherin EGF LAG seven-pass G-type receptor 3</fullName>
    </submittedName>
</protein>
<reference evidence="5 6" key="1">
    <citation type="journal article" date="2017" name="Nat. Ecol. Evol.">
        <title>Scallop genome provides insights into evolution of bilaterian karyotype and development.</title>
        <authorList>
            <person name="Wang S."/>
            <person name="Zhang J."/>
            <person name="Jiao W."/>
            <person name="Li J."/>
            <person name="Xun X."/>
            <person name="Sun Y."/>
            <person name="Guo X."/>
            <person name="Huan P."/>
            <person name="Dong B."/>
            <person name="Zhang L."/>
            <person name="Hu X."/>
            <person name="Sun X."/>
            <person name="Wang J."/>
            <person name="Zhao C."/>
            <person name="Wang Y."/>
            <person name="Wang D."/>
            <person name="Huang X."/>
            <person name="Wang R."/>
            <person name="Lv J."/>
            <person name="Li Y."/>
            <person name="Zhang Z."/>
            <person name="Liu B."/>
            <person name="Lu W."/>
            <person name="Hui Y."/>
            <person name="Liang J."/>
            <person name="Zhou Z."/>
            <person name="Hou R."/>
            <person name="Li X."/>
            <person name="Liu Y."/>
            <person name="Li H."/>
            <person name="Ning X."/>
            <person name="Lin Y."/>
            <person name="Zhao L."/>
            <person name="Xing Q."/>
            <person name="Dou J."/>
            <person name="Li Y."/>
            <person name="Mao J."/>
            <person name="Guo H."/>
            <person name="Dou H."/>
            <person name="Li T."/>
            <person name="Mu C."/>
            <person name="Jiang W."/>
            <person name="Fu Q."/>
            <person name="Fu X."/>
            <person name="Miao Y."/>
            <person name="Liu J."/>
            <person name="Yu Q."/>
            <person name="Li R."/>
            <person name="Liao H."/>
            <person name="Li X."/>
            <person name="Kong Y."/>
            <person name="Jiang Z."/>
            <person name="Chourrout D."/>
            <person name="Li R."/>
            <person name="Bao Z."/>
        </authorList>
    </citation>
    <scope>NUCLEOTIDE SEQUENCE [LARGE SCALE GENOMIC DNA]</scope>
    <source>
        <strain evidence="5 6">PY_sf001</strain>
    </source>
</reference>
<proteinExistence type="predicted"/>
<evidence type="ECO:0000256" key="1">
    <source>
        <dbReference type="PROSITE-ProRule" id="PRU00076"/>
    </source>
</evidence>
<evidence type="ECO:0000313" key="5">
    <source>
        <dbReference type="EMBL" id="OWF45587.1"/>
    </source>
</evidence>
<evidence type="ECO:0000313" key="6">
    <source>
        <dbReference type="Proteomes" id="UP000242188"/>
    </source>
</evidence>
<evidence type="ECO:0000259" key="4">
    <source>
        <dbReference type="PROSITE" id="PS50026"/>
    </source>
</evidence>
<keyword evidence="2" id="KW-1133">Transmembrane helix</keyword>
<keyword evidence="1" id="KW-0245">EGF-like domain</keyword>
<evidence type="ECO:0000256" key="2">
    <source>
        <dbReference type="SAM" id="Phobius"/>
    </source>
</evidence>
<sequence>MDISINISLLIIIAVFCTHCEGLCTPPCTGNFVCSGSSCICNTGYYGASCTDTCESSGAGSCQNSGTCGSSSPKSCSCVTGFTGTLCETESSTTTTTSTTTTAATSSQNSTASISMCLFSPFSAFITFALLYKILKYQTRNPV</sequence>
<keyword evidence="3" id="KW-0732">Signal</keyword>
<feature type="disulfide bond" evidence="1">
    <location>
        <begin position="78"/>
        <end position="87"/>
    </location>
</feature>
<dbReference type="EMBL" id="NEDP02004428">
    <property type="protein sequence ID" value="OWF45587.1"/>
    <property type="molecule type" value="Genomic_DNA"/>
</dbReference>
<keyword evidence="6" id="KW-1185">Reference proteome</keyword>
<feature type="signal peptide" evidence="3">
    <location>
        <begin position="1"/>
        <end position="22"/>
    </location>
</feature>
<evidence type="ECO:0000256" key="3">
    <source>
        <dbReference type="SAM" id="SignalP"/>
    </source>
</evidence>
<dbReference type="Proteomes" id="UP000242188">
    <property type="component" value="Unassembled WGS sequence"/>
</dbReference>
<keyword evidence="2" id="KW-0812">Transmembrane</keyword>
<keyword evidence="1" id="KW-1015">Disulfide bond</keyword>
<comment type="caution">
    <text evidence="1">Lacks conserved residue(s) required for the propagation of feature annotation.</text>
</comment>